<proteinExistence type="predicted"/>
<reference evidence="1" key="1">
    <citation type="submission" date="2019-07" db="EMBL/GenBank/DDBJ databases">
        <title>Biological characteristics of mucoid Acinetobacter baumannii from a general hospital in China.</title>
        <authorList>
            <person name="Hua X."/>
            <person name="Yu Y."/>
        </authorList>
    </citation>
    <scope>NUCLEOTIDE SEQUENCE [LARGE SCALE GENOMIC DNA]</scope>
    <source>
        <strain evidence="1">N41</strain>
    </source>
</reference>
<sequence>MRKYTNQGNIALALAVFLAQDSYDHEEDVISATTLLKPIRQTVLAKRVPAEDRLVDIAGLVSSRIGTAIHDGIERSWKSEQLPELLSALGYPSRVAKRVKVNPSKEDLDAGCIPVYMEVRSYREIEGVKISGKFDFIGEGMVQDFKSTSVFTYMNQTNRKKYPLQGSIYRWLNPELITDDSMMIHYIFTDWSGAKAKSEKDYPPSRLLSQRFNLLSLHETELFVRNRVRLLKKYQDAPESELPECTDEELWRKPTVWKYYKDKNKTDGRSTKNFDNKHDAFARFVDDGSSGAVREIKGQVVACKYCDAFPVCTQKDRLIADGSLVI</sequence>
<dbReference type="Gene3D" id="3.90.320.10">
    <property type="match status" value="1"/>
</dbReference>
<comment type="caution">
    <text evidence="1">The sequence shown here is derived from an EMBL/GenBank/DDBJ whole genome shotgun (WGS) entry which is preliminary data.</text>
</comment>
<evidence type="ECO:0008006" key="2">
    <source>
        <dbReference type="Google" id="ProtNLM"/>
    </source>
</evidence>
<dbReference type="RefSeq" id="WP_004716434.1">
    <property type="nucleotide sequence ID" value="NZ_CP110465.1"/>
</dbReference>
<dbReference type="EMBL" id="VMBB01000021">
    <property type="protein sequence ID" value="MDR8261642.1"/>
    <property type="molecule type" value="Genomic_DNA"/>
</dbReference>
<dbReference type="AlphaFoldDB" id="A0ABD5DC33"/>
<dbReference type="InterPro" id="IPR011604">
    <property type="entry name" value="PDDEXK-like_dom_sf"/>
</dbReference>
<evidence type="ECO:0000313" key="1">
    <source>
        <dbReference type="EMBL" id="MDR8261642.1"/>
    </source>
</evidence>
<accession>A0ABD5DC33</accession>
<organism evidence="1">
    <name type="scientific">Acinetobacter baumannii</name>
    <dbReference type="NCBI Taxonomy" id="470"/>
    <lineage>
        <taxon>Bacteria</taxon>
        <taxon>Pseudomonadati</taxon>
        <taxon>Pseudomonadota</taxon>
        <taxon>Gammaproteobacteria</taxon>
        <taxon>Moraxellales</taxon>
        <taxon>Moraxellaceae</taxon>
        <taxon>Acinetobacter</taxon>
        <taxon>Acinetobacter calcoaceticus/baumannii complex</taxon>
    </lineage>
</organism>
<name>A0ABD5DC33_ACIBA</name>
<protein>
    <recommendedName>
        <fullName evidence="2">PD-(D/E)XK endonuclease-like domain-containing protein</fullName>
    </recommendedName>
</protein>
<gene>
    <name evidence="1" type="ORF">FPK87_14385</name>
</gene>